<keyword evidence="3" id="KW-0804">Transcription</keyword>
<gene>
    <name evidence="5" type="ORF">SAMN05444281_0915</name>
</gene>
<keyword evidence="6" id="KW-1185">Reference proteome</keyword>
<name>A0A1M5TY81_9FLAO</name>
<dbReference type="EMBL" id="FQXQ01000002">
    <property type="protein sequence ID" value="SHH55576.1"/>
    <property type="molecule type" value="Genomic_DNA"/>
</dbReference>
<accession>A0A1M5TY81</accession>
<dbReference type="Proteomes" id="UP000184109">
    <property type="component" value="Unassembled WGS sequence"/>
</dbReference>
<dbReference type="PROSITE" id="PS01124">
    <property type="entry name" value="HTH_ARAC_FAMILY_2"/>
    <property type="match status" value="1"/>
</dbReference>
<dbReference type="SUPFAM" id="SSF46689">
    <property type="entry name" value="Homeodomain-like"/>
    <property type="match status" value="1"/>
</dbReference>
<feature type="domain" description="HTH araC/xylS-type" evidence="4">
    <location>
        <begin position="261"/>
        <end position="361"/>
    </location>
</feature>
<dbReference type="InterPro" id="IPR018062">
    <property type="entry name" value="HTH_AraC-typ_CS"/>
</dbReference>
<dbReference type="InterPro" id="IPR018060">
    <property type="entry name" value="HTH_AraC"/>
</dbReference>
<evidence type="ECO:0000256" key="1">
    <source>
        <dbReference type="ARBA" id="ARBA00023015"/>
    </source>
</evidence>
<dbReference type="GO" id="GO:0043565">
    <property type="term" value="F:sequence-specific DNA binding"/>
    <property type="evidence" value="ECO:0007669"/>
    <property type="project" value="InterPro"/>
</dbReference>
<dbReference type="PROSITE" id="PS00041">
    <property type="entry name" value="HTH_ARAC_FAMILY_1"/>
    <property type="match status" value="1"/>
</dbReference>
<dbReference type="AlphaFoldDB" id="A0A1M5TY81"/>
<proteinExistence type="predicted"/>
<evidence type="ECO:0000259" key="4">
    <source>
        <dbReference type="PROSITE" id="PS01124"/>
    </source>
</evidence>
<evidence type="ECO:0000313" key="6">
    <source>
        <dbReference type="Proteomes" id="UP000184109"/>
    </source>
</evidence>
<dbReference type="InterPro" id="IPR053142">
    <property type="entry name" value="PchR_regulatory_protein"/>
</dbReference>
<dbReference type="STRING" id="1195760.SAMN05444281_0915"/>
<sequence>MSILLPSTQKFILKFRQRLMYYRDGFYIMPYIANSPKATLNSLESMPFIKNYPDQNMMSSNNPFFNGDFHYQELEEGLWLLVSNIKFKKNVSYDLIYDKSIPASYYTLSYYIHKNKIKSTPSLIDNKVNIDKSWILFKPGAKAINAHFAGSESIFLTINFSESWMEKNASSSDLFIDEKLKKWLKSEDECLILPELFNGSNHVSQPVLDSILFKGNKGVIDVLKLKIQSLELISFFIKKMKETGGNNRHYIPINQNRRKIIKAEKRICDAIFQDFPGVEEIASYVGMSQTKLKADFKNTYGKTLFKYYQYKQMETARNMLMKEPNLKITYIANVLGYANVSKFSSAFRNCFGYLPSEMNIESES</sequence>
<dbReference type="Pfam" id="PF12833">
    <property type="entry name" value="HTH_18"/>
    <property type="match status" value="1"/>
</dbReference>
<dbReference type="SMART" id="SM00342">
    <property type="entry name" value="HTH_ARAC"/>
    <property type="match status" value="1"/>
</dbReference>
<dbReference type="RefSeq" id="WP_073118781.1">
    <property type="nucleotide sequence ID" value="NZ_BMEN01000002.1"/>
</dbReference>
<organism evidence="5 6">
    <name type="scientific">Wenyingzhuangia marina</name>
    <dbReference type="NCBI Taxonomy" id="1195760"/>
    <lineage>
        <taxon>Bacteria</taxon>
        <taxon>Pseudomonadati</taxon>
        <taxon>Bacteroidota</taxon>
        <taxon>Flavobacteriia</taxon>
        <taxon>Flavobacteriales</taxon>
        <taxon>Flavobacteriaceae</taxon>
        <taxon>Wenyingzhuangia</taxon>
    </lineage>
</organism>
<protein>
    <submittedName>
        <fullName evidence="5">AraC-type DNA-binding protein</fullName>
    </submittedName>
</protein>
<evidence type="ECO:0000313" key="5">
    <source>
        <dbReference type="EMBL" id="SHH55576.1"/>
    </source>
</evidence>
<dbReference type="InterPro" id="IPR009057">
    <property type="entry name" value="Homeodomain-like_sf"/>
</dbReference>
<dbReference type="OrthoDB" id="1156172at2"/>
<reference evidence="6" key="1">
    <citation type="submission" date="2016-11" db="EMBL/GenBank/DDBJ databases">
        <authorList>
            <person name="Varghese N."/>
            <person name="Submissions S."/>
        </authorList>
    </citation>
    <scope>NUCLEOTIDE SEQUENCE [LARGE SCALE GENOMIC DNA]</scope>
    <source>
        <strain evidence="6">DSM 100572</strain>
    </source>
</reference>
<dbReference type="PANTHER" id="PTHR47893:SF1">
    <property type="entry name" value="REGULATORY PROTEIN PCHR"/>
    <property type="match status" value="1"/>
</dbReference>
<evidence type="ECO:0000256" key="2">
    <source>
        <dbReference type="ARBA" id="ARBA00023125"/>
    </source>
</evidence>
<evidence type="ECO:0000256" key="3">
    <source>
        <dbReference type="ARBA" id="ARBA00023163"/>
    </source>
</evidence>
<keyword evidence="1" id="KW-0805">Transcription regulation</keyword>
<dbReference type="Gene3D" id="1.10.10.60">
    <property type="entry name" value="Homeodomain-like"/>
    <property type="match status" value="2"/>
</dbReference>
<keyword evidence="2 5" id="KW-0238">DNA-binding</keyword>
<dbReference type="PANTHER" id="PTHR47893">
    <property type="entry name" value="REGULATORY PROTEIN PCHR"/>
    <property type="match status" value="1"/>
</dbReference>
<dbReference type="GO" id="GO:0003700">
    <property type="term" value="F:DNA-binding transcription factor activity"/>
    <property type="evidence" value="ECO:0007669"/>
    <property type="project" value="InterPro"/>
</dbReference>